<dbReference type="EMBL" id="CAWUPB010001160">
    <property type="protein sequence ID" value="CAK7340416.1"/>
    <property type="molecule type" value="Genomic_DNA"/>
</dbReference>
<organism evidence="3 4">
    <name type="scientific">Dovyalis caffra</name>
    <dbReference type="NCBI Taxonomy" id="77055"/>
    <lineage>
        <taxon>Eukaryota</taxon>
        <taxon>Viridiplantae</taxon>
        <taxon>Streptophyta</taxon>
        <taxon>Embryophyta</taxon>
        <taxon>Tracheophyta</taxon>
        <taxon>Spermatophyta</taxon>
        <taxon>Magnoliopsida</taxon>
        <taxon>eudicotyledons</taxon>
        <taxon>Gunneridae</taxon>
        <taxon>Pentapetalae</taxon>
        <taxon>rosids</taxon>
        <taxon>fabids</taxon>
        <taxon>Malpighiales</taxon>
        <taxon>Salicaceae</taxon>
        <taxon>Flacourtieae</taxon>
        <taxon>Dovyalis</taxon>
    </lineage>
</organism>
<evidence type="ECO:0008006" key="5">
    <source>
        <dbReference type="Google" id="ProtNLM"/>
    </source>
</evidence>
<evidence type="ECO:0000256" key="2">
    <source>
        <dbReference type="PROSITE-ProRule" id="PRU00708"/>
    </source>
</evidence>
<proteinExistence type="predicted"/>
<dbReference type="FunFam" id="1.25.40.10:FF:000090">
    <property type="entry name" value="Pentatricopeptide repeat-containing protein, chloroplastic"/>
    <property type="match status" value="1"/>
</dbReference>
<dbReference type="NCBIfam" id="TIGR00756">
    <property type="entry name" value="PPR"/>
    <property type="match status" value="2"/>
</dbReference>
<dbReference type="InterPro" id="IPR046960">
    <property type="entry name" value="PPR_At4g14850-like_plant"/>
</dbReference>
<gene>
    <name evidence="3" type="ORF">DCAF_LOCUS15498</name>
</gene>
<feature type="repeat" description="PPR" evidence="2">
    <location>
        <begin position="22"/>
        <end position="56"/>
    </location>
</feature>
<reference evidence="3 4" key="1">
    <citation type="submission" date="2024-01" db="EMBL/GenBank/DDBJ databases">
        <authorList>
            <person name="Waweru B."/>
        </authorList>
    </citation>
    <scope>NUCLEOTIDE SEQUENCE [LARGE SCALE GENOMIC DNA]</scope>
</reference>
<dbReference type="InterPro" id="IPR046848">
    <property type="entry name" value="E_motif"/>
</dbReference>
<dbReference type="GO" id="GO:0003723">
    <property type="term" value="F:RNA binding"/>
    <property type="evidence" value="ECO:0007669"/>
    <property type="project" value="InterPro"/>
</dbReference>
<dbReference type="InterPro" id="IPR002885">
    <property type="entry name" value="PPR_rpt"/>
</dbReference>
<dbReference type="PROSITE" id="PS51375">
    <property type="entry name" value="PPR"/>
    <property type="match status" value="1"/>
</dbReference>
<keyword evidence="1" id="KW-0677">Repeat</keyword>
<evidence type="ECO:0000313" key="4">
    <source>
        <dbReference type="Proteomes" id="UP001314170"/>
    </source>
</evidence>
<keyword evidence="4" id="KW-1185">Reference proteome</keyword>
<name>A0AAV1RX99_9ROSI</name>
<dbReference type="Pfam" id="PF13041">
    <property type="entry name" value="PPR_2"/>
    <property type="match status" value="1"/>
</dbReference>
<accession>A0AAV1RX99</accession>
<comment type="caution">
    <text evidence="3">The sequence shown here is derived from an EMBL/GenBank/DDBJ whole genome shotgun (WGS) entry which is preliminary data.</text>
</comment>
<dbReference type="Pfam" id="PF20431">
    <property type="entry name" value="E_motif"/>
    <property type="match status" value="1"/>
</dbReference>
<dbReference type="Proteomes" id="UP001314170">
    <property type="component" value="Unassembled WGS sequence"/>
</dbReference>
<protein>
    <recommendedName>
        <fullName evidence="5">Pentatricopeptide repeat-containing protein</fullName>
    </recommendedName>
</protein>
<sequence>MYAKCRSLPDACQVFQEIKNKNVVIWTAMIATYQQHGRANRVVELFDEMLGEGVKPDHITFVCVISACGHTGHVERRYDYFNSMKKAHGISPGIENHACMVDLLGRAGRLDEAKKFVESMPLKPDSTVLGALVEACAHYGNLDIGREVAERLFEMGPDRAGNHVMLSNTHARNGMLRDADKIRRLMGIKGVKKDAACSWVDVKNSTFVFTGNERSHPRTDEIYEMLRKLDDLGYEV</sequence>
<evidence type="ECO:0000256" key="1">
    <source>
        <dbReference type="ARBA" id="ARBA00022737"/>
    </source>
</evidence>
<evidence type="ECO:0000313" key="3">
    <source>
        <dbReference type="EMBL" id="CAK7340416.1"/>
    </source>
</evidence>
<dbReference type="PANTHER" id="PTHR47926">
    <property type="entry name" value="PENTATRICOPEPTIDE REPEAT-CONTAINING PROTEIN"/>
    <property type="match status" value="1"/>
</dbReference>
<dbReference type="AlphaFoldDB" id="A0AAV1RX99"/>
<dbReference type="Pfam" id="PF01535">
    <property type="entry name" value="PPR"/>
    <property type="match status" value="1"/>
</dbReference>
<dbReference type="InterPro" id="IPR011990">
    <property type="entry name" value="TPR-like_helical_dom_sf"/>
</dbReference>
<dbReference type="PANTHER" id="PTHR47926:SF418">
    <property type="entry name" value="(WILD MALAYSIAN BANANA) HYPOTHETICAL PROTEIN"/>
    <property type="match status" value="1"/>
</dbReference>
<dbReference type="GO" id="GO:0009451">
    <property type="term" value="P:RNA modification"/>
    <property type="evidence" value="ECO:0007669"/>
    <property type="project" value="InterPro"/>
</dbReference>
<dbReference type="Gene3D" id="1.25.40.10">
    <property type="entry name" value="Tetratricopeptide repeat domain"/>
    <property type="match status" value="1"/>
</dbReference>